<gene>
    <name evidence="1" type="ORF">EDX97_07875</name>
</gene>
<proteinExistence type="predicted"/>
<dbReference type="OrthoDB" id="3242975at2"/>
<organism evidence="1 2">
    <name type="scientific">Absicoccus porci</name>
    <dbReference type="NCBI Taxonomy" id="2486576"/>
    <lineage>
        <taxon>Bacteria</taxon>
        <taxon>Bacillati</taxon>
        <taxon>Bacillota</taxon>
        <taxon>Erysipelotrichia</taxon>
        <taxon>Erysipelotrichales</taxon>
        <taxon>Erysipelotrichaceae</taxon>
        <taxon>Absicoccus</taxon>
    </lineage>
</organism>
<dbReference type="InterPro" id="IPR010861">
    <property type="entry name" value="DUF1492"/>
</dbReference>
<reference evidence="1 2" key="1">
    <citation type="submission" date="2018-11" db="EMBL/GenBank/DDBJ databases">
        <title>Clostridium sp. nov., a member of the family Erysipelotrichaceae isolated from pig faeces.</title>
        <authorList>
            <person name="Chang Y.-H."/>
        </authorList>
    </citation>
    <scope>NUCLEOTIDE SEQUENCE [LARGE SCALE GENOMIC DNA]</scope>
    <source>
        <strain evidence="1 2">YH-panp20</strain>
    </source>
</reference>
<comment type="caution">
    <text evidence="1">The sequence shown here is derived from an EMBL/GenBank/DDBJ whole genome shotgun (WGS) entry which is preliminary data.</text>
</comment>
<dbReference type="RefSeq" id="WP_128520596.1">
    <property type="nucleotide sequence ID" value="NZ_RJQC01000002.1"/>
</dbReference>
<accession>A0A3N0I0Y8</accession>
<evidence type="ECO:0000313" key="1">
    <source>
        <dbReference type="EMBL" id="RNM30689.1"/>
    </source>
</evidence>
<dbReference type="EMBL" id="RJQC01000002">
    <property type="protein sequence ID" value="RNM30689.1"/>
    <property type="molecule type" value="Genomic_DNA"/>
</dbReference>
<dbReference type="Proteomes" id="UP000276568">
    <property type="component" value="Unassembled WGS sequence"/>
</dbReference>
<protein>
    <submittedName>
        <fullName evidence="1">DUF1492 domain-containing protein</fullName>
    </submittedName>
</protein>
<sequence>MDAKEYLRGIRKISYQIKEKREEIATLQAQIEGGSIGFESDGTQSGHTDTERNAHMIMDLTALKDELDHQSDMLILAMEKAIRLIAQMDDPLSQSILRLRYVRFESWESISTDLNYSVRHVHRLHAIALGEFQRILDKM</sequence>
<dbReference type="AlphaFoldDB" id="A0A3N0I0Y8"/>
<evidence type="ECO:0000313" key="2">
    <source>
        <dbReference type="Proteomes" id="UP000276568"/>
    </source>
</evidence>
<name>A0A3N0I0Y8_9FIRM</name>
<dbReference type="Pfam" id="PF07374">
    <property type="entry name" value="DUF1492"/>
    <property type="match status" value="1"/>
</dbReference>
<keyword evidence="2" id="KW-1185">Reference proteome</keyword>